<dbReference type="EC" id="6.3.5.4" evidence="3"/>
<reference evidence="8 9" key="1">
    <citation type="submission" date="2016-07" db="EMBL/GenBank/DDBJ databases">
        <title>Multi-omics approach to identify versatile polysaccharide utilization systems of a marine flavobacterium Gramella flava.</title>
        <authorList>
            <person name="Tang K."/>
        </authorList>
    </citation>
    <scope>NUCLEOTIDE SEQUENCE [LARGE SCALE GENOMIC DNA]</scope>
    <source>
        <strain evidence="8 9">JLT2011</strain>
    </source>
</reference>
<dbReference type="Pfam" id="PF13537">
    <property type="entry name" value="GATase_7"/>
    <property type="match status" value="1"/>
</dbReference>
<dbReference type="InterPro" id="IPR006426">
    <property type="entry name" value="Asn_synth_AEB"/>
</dbReference>
<dbReference type="Pfam" id="PF00733">
    <property type="entry name" value="Asn_synthase"/>
    <property type="match status" value="1"/>
</dbReference>
<dbReference type="InterPro" id="IPR001962">
    <property type="entry name" value="Asn_synthase"/>
</dbReference>
<comment type="catalytic activity">
    <reaction evidence="7">
        <text>L-aspartate + L-glutamine + ATP + H2O = L-asparagine + L-glutamate + AMP + diphosphate + H(+)</text>
        <dbReference type="Rhea" id="RHEA:12228"/>
        <dbReference type="ChEBI" id="CHEBI:15377"/>
        <dbReference type="ChEBI" id="CHEBI:15378"/>
        <dbReference type="ChEBI" id="CHEBI:29985"/>
        <dbReference type="ChEBI" id="CHEBI:29991"/>
        <dbReference type="ChEBI" id="CHEBI:30616"/>
        <dbReference type="ChEBI" id="CHEBI:33019"/>
        <dbReference type="ChEBI" id="CHEBI:58048"/>
        <dbReference type="ChEBI" id="CHEBI:58359"/>
        <dbReference type="ChEBI" id="CHEBI:456215"/>
        <dbReference type="EC" id="6.3.5.4"/>
    </reaction>
</comment>
<evidence type="ECO:0000256" key="2">
    <source>
        <dbReference type="ARBA" id="ARBA00005752"/>
    </source>
</evidence>
<keyword evidence="6" id="KW-0315">Glutamine amidotransferase</keyword>
<gene>
    <name evidence="8" type="ORF">GRFL_2399</name>
</gene>
<dbReference type="EMBL" id="CP016359">
    <property type="protein sequence ID" value="APU69123.1"/>
    <property type="molecule type" value="Genomic_DNA"/>
</dbReference>
<accession>A0A1L7I7F6</accession>
<protein>
    <recommendedName>
        <fullName evidence="3">asparagine synthase (glutamine-hydrolyzing)</fullName>
        <ecNumber evidence="3">6.3.5.4</ecNumber>
    </recommendedName>
</protein>
<dbReference type="GO" id="GO:0005524">
    <property type="term" value="F:ATP binding"/>
    <property type="evidence" value="ECO:0007669"/>
    <property type="project" value="UniProtKB-KW"/>
</dbReference>
<evidence type="ECO:0000256" key="7">
    <source>
        <dbReference type="ARBA" id="ARBA00048741"/>
    </source>
</evidence>
<dbReference type="PANTHER" id="PTHR43284:SF1">
    <property type="entry name" value="ASPARAGINE SYNTHETASE"/>
    <property type="match status" value="1"/>
</dbReference>
<dbReference type="InterPro" id="IPR033738">
    <property type="entry name" value="AsnB_N"/>
</dbReference>
<keyword evidence="4" id="KW-0547">Nucleotide-binding</keyword>
<dbReference type="PANTHER" id="PTHR43284">
    <property type="entry name" value="ASPARAGINE SYNTHETASE (GLUTAMINE-HYDROLYZING)"/>
    <property type="match status" value="1"/>
</dbReference>
<dbReference type="KEGG" id="gfl:GRFL_2399"/>
<dbReference type="CDD" id="cd01991">
    <property type="entry name" value="Asn_synthase_B_C"/>
    <property type="match status" value="1"/>
</dbReference>
<dbReference type="PROSITE" id="PS51278">
    <property type="entry name" value="GATASE_TYPE_2"/>
    <property type="match status" value="1"/>
</dbReference>
<dbReference type="NCBIfam" id="TIGR01536">
    <property type="entry name" value="asn_synth_AEB"/>
    <property type="match status" value="1"/>
</dbReference>
<dbReference type="InterPro" id="IPR029055">
    <property type="entry name" value="Ntn_hydrolases_N"/>
</dbReference>
<dbReference type="PIRSF" id="PIRSF001589">
    <property type="entry name" value="Asn_synthetase_glu-h"/>
    <property type="match status" value="1"/>
</dbReference>
<dbReference type="SUPFAM" id="SSF52402">
    <property type="entry name" value="Adenine nucleotide alpha hydrolases-like"/>
    <property type="match status" value="1"/>
</dbReference>
<dbReference type="Gene3D" id="3.60.20.10">
    <property type="entry name" value="Glutamine Phosphoribosylpyrophosphate, subunit 1, domain 1"/>
    <property type="match status" value="1"/>
</dbReference>
<dbReference type="RefSeq" id="WP_083644817.1">
    <property type="nucleotide sequence ID" value="NZ_AMRU01000011.1"/>
</dbReference>
<name>A0A1L7I7F6_9FLAO</name>
<comment type="pathway">
    <text evidence="1">Amino-acid biosynthesis; L-asparagine biosynthesis; L-asparagine from L-aspartate (L-Gln route): step 1/1.</text>
</comment>
<dbReference type="InterPro" id="IPR014729">
    <property type="entry name" value="Rossmann-like_a/b/a_fold"/>
</dbReference>
<dbReference type="OrthoDB" id="9763290at2"/>
<evidence type="ECO:0000256" key="3">
    <source>
        <dbReference type="ARBA" id="ARBA00012737"/>
    </source>
</evidence>
<keyword evidence="5" id="KW-0067">ATP-binding</keyword>
<evidence type="ECO:0000256" key="5">
    <source>
        <dbReference type="ARBA" id="ARBA00022840"/>
    </source>
</evidence>
<dbReference type="GO" id="GO:0005829">
    <property type="term" value="C:cytosol"/>
    <property type="evidence" value="ECO:0007669"/>
    <property type="project" value="TreeGrafter"/>
</dbReference>
<dbReference type="SUPFAM" id="SSF56235">
    <property type="entry name" value="N-terminal nucleophile aminohydrolases (Ntn hydrolases)"/>
    <property type="match status" value="1"/>
</dbReference>
<organism evidence="8 9">
    <name type="scientific">Christiangramia flava JLT2011</name>
    <dbReference type="NCBI Taxonomy" id="1229726"/>
    <lineage>
        <taxon>Bacteria</taxon>
        <taxon>Pseudomonadati</taxon>
        <taxon>Bacteroidota</taxon>
        <taxon>Flavobacteriia</taxon>
        <taxon>Flavobacteriales</taxon>
        <taxon>Flavobacteriaceae</taxon>
        <taxon>Christiangramia</taxon>
    </lineage>
</organism>
<evidence type="ECO:0000313" key="8">
    <source>
        <dbReference type="EMBL" id="APU69123.1"/>
    </source>
</evidence>
<dbReference type="InterPro" id="IPR017932">
    <property type="entry name" value="GATase_2_dom"/>
</dbReference>
<keyword evidence="8" id="KW-0436">Ligase</keyword>
<dbReference type="Proteomes" id="UP000186230">
    <property type="component" value="Chromosome"/>
</dbReference>
<evidence type="ECO:0000313" key="9">
    <source>
        <dbReference type="Proteomes" id="UP000186230"/>
    </source>
</evidence>
<dbReference type="AlphaFoldDB" id="A0A1L7I7F6"/>
<dbReference type="CDD" id="cd00712">
    <property type="entry name" value="AsnB"/>
    <property type="match status" value="1"/>
</dbReference>
<evidence type="ECO:0000256" key="1">
    <source>
        <dbReference type="ARBA" id="ARBA00005187"/>
    </source>
</evidence>
<dbReference type="GO" id="GO:0004066">
    <property type="term" value="F:asparagine synthase (glutamine-hydrolyzing) activity"/>
    <property type="evidence" value="ECO:0007669"/>
    <property type="project" value="UniProtKB-EC"/>
</dbReference>
<sequence>MCGIAGIIGSRYNIEDLRKMLKSIRHRGPDASGIYHNGKCLLGHNRLSIIDLSKEANQPFSDTSGRYQLIFNGEIYNYKELKAEIGGRYDFKTSSDTEVLLATYIVFGKDCLEKLNGMFAFAIWDKEKKELFAARDRFGVKPFYYHQAGKKLIFASEIKAIHKVAKKLPDEKTWANYFCYGSYGSRDTTFYKDIFQLPAGYFLEYKSGKIQKYQWYNFEERIKERSSDYGSESEVKRKYLELLEDSIKLRFRADVEVGFNLSGGVDSSLLLALVNHLHPNHNIKAYTFYTGDKRYDELPWVEKMIQKTGNPLEKIKLSLEEVPELSHTTTIFQDEPFGGIPTLAYSKIFKKASEQVIKVLLDGQGMDEQWAGYDYYSHTNNTLIQGSKNESPFRLNVLSQDFKRLSEKPQYPTPFSSGIQNKQYRDIFYTKLPRALRFNDRISMAYSTELREPFLDYRLVELAFSLPDSMKIKGNVHKHLLRELVKDYVPFEIAEAPKRALQTPQREWLGNELRIFVDQQIEKLLNSEFSEWFDAKVLRTEWEAYKNGKQENSFYIWQWVNCSLVVSGE</sequence>
<dbReference type="Gene3D" id="3.40.50.620">
    <property type="entry name" value="HUPs"/>
    <property type="match status" value="1"/>
</dbReference>
<comment type="similarity">
    <text evidence="2">Belongs to the asparagine synthetase family.</text>
</comment>
<dbReference type="STRING" id="1229726.GRFL_2399"/>
<proteinExistence type="inferred from homology"/>
<keyword evidence="9" id="KW-1185">Reference proteome</keyword>
<dbReference type="InterPro" id="IPR051786">
    <property type="entry name" value="ASN_synthetase/amidase"/>
</dbReference>
<dbReference type="GO" id="GO:0006529">
    <property type="term" value="P:asparagine biosynthetic process"/>
    <property type="evidence" value="ECO:0007669"/>
    <property type="project" value="InterPro"/>
</dbReference>
<evidence type="ECO:0000256" key="6">
    <source>
        <dbReference type="ARBA" id="ARBA00022962"/>
    </source>
</evidence>
<evidence type="ECO:0000256" key="4">
    <source>
        <dbReference type="ARBA" id="ARBA00022741"/>
    </source>
</evidence>